<dbReference type="STRING" id="349215.A11S_869"/>
<feature type="domain" description="Recombinase" evidence="2">
    <location>
        <begin position="167"/>
        <end position="281"/>
    </location>
</feature>
<dbReference type="EMBL" id="CP003538">
    <property type="protein sequence ID" value="AGH97692.1"/>
    <property type="molecule type" value="Genomic_DNA"/>
</dbReference>
<sequence length="516" mass="58926">MHMDARNCAIYTRKSSEEGLDMDFNSLDAQYEACLSYIASQKSNGWSATKEHYSDGGFSGGNMDRPGLQKLISDIESGKINIVVVYKIDRLTRSLMDFSRLVEAFDRYGVTFVSVTQSFNTTTSMGRLTLNVLLSFAQFEREVTGERIRDKIAASKRKGMWMGGVSPVGYLADGRSLVPDPAYVDTVQFIFDRYLYWGCVSKLKSELDRTGVRTREWVSQKGHKHGAVSFSRGMLYKILRNPVYVGKISHKADVYDGQHAAIIDKDTWHNVQKCLANNSAQQRGERKVYERDLLKGILFDIDGNVYSPTYALKKGRRYRYYVNQAILQYKNHPKGVMARLPAHELETLIFDRLRCVLKPKILADIFCLDEHDDSTIHYIAKGHELKNEQLFHSVVSRVDISSGYLTIRISATKLRSWIIEQFSVILPDVVTQEYSLKTEFFTQKSKTGSLILLPEKKGKNKSDPFGRPEAEVRSWIQGVVWRDEHFNGMPIQRIAEREGVSATHIVKYINQTFSVI</sequence>
<evidence type="ECO:0000313" key="4">
    <source>
        <dbReference type="Proteomes" id="UP000011932"/>
    </source>
</evidence>
<dbReference type="InterPro" id="IPR036162">
    <property type="entry name" value="Resolvase-like_N_sf"/>
</dbReference>
<protein>
    <submittedName>
        <fullName evidence="3">Resolvase</fullName>
    </submittedName>
</protein>
<dbReference type="GO" id="GO:0003677">
    <property type="term" value="F:DNA binding"/>
    <property type="evidence" value="ECO:0007669"/>
    <property type="project" value="InterPro"/>
</dbReference>
<dbReference type="PANTHER" id="PTHR30461:SF23">
    <property type="entry name" value="DNA RECOMBINASE-RELATED"/>
    <property type="match status" value="1"/>
</dbReference>
<dbReference type="AlphaFoldDB" id="M4VE90"/>
<dbReference type="InterPro" id="IPR006119">
    <property type="entry name" value="Resolv_N"/>
</dbReference>
<evidence type="ECO:0000259" key="2">
    <source>
        <dbReference type="PROSITE" id="PS51737"/>
    </source>
</evidence>
<organism evidence="3 4">
    <name type="scientific">Micavibrio aeruginosavorus EPB</name>
    <dbReference type="NCBI Taxonomy" id="349215"/>
    <lineage>
        <taxon>Bacteria</taxon>
        <taxon>Pseudomonadati</taxon>
        <taxon>Bdellovibrionota</taxon>
        <taxon>Bdellovibrionia</taxon>
        <taxon>Bdellovibrionales</taxon>
        <taxon>Pseudobdellovibrionaceae</taxon>
        <taxon>Micavibrio</taxon>
    </lineage>
</organism>
<dbReference type="Gene3D" id="3.40.50.1390">
    <property type="entry name" value="Resolvase, N-terminal catalytic domain"/>
    <property type="match status" value="1"/>
</dbReference>
<dbReference type="InterPro" id="IPR038109">
    <property type="entry name" value="DNA_bind_recomb_sf"/>
</dbReference>
<dbReference type="InterPro" id="IPR011109">
    <property type="entry name" value="DNA_bind_recombinase_dom"/>
</dbReference>
<dbReference type="PROSITE" id="PS51736">
    <property type="entry name" value="RECOMBINASES_3"/>
    <property type="match status" value="1"/>
</dbReference>
<dbReference type="PANTHER" id="PTHR30461">
    <property type="entry name" value="DNA-INVERTASE FROM LAMBDOID PROPHAGE"/>
    <property type="match status" value="1"/>
</dbReference>
<dbReference type="Proteomes" id="UP000011932">
    <property type="component" value="Chromosome"/>
</dbReference>
<dbReference type="SUPFAM" id="SSF53041">
    <property type="entry name" value="Resolvase-like"/>
    <property type="match status" value="1"/>
</dbReference>
<dbReference type="HOGENOM" id="CLU_010686_18_15_5"/>
<dbReference type="KEGG" id="man:A11S_869"/>
<dbReference type="CDD" id="cd03768">
    <property type="entry name" value="SR_ResInv"/>
    <property type="match status" value="1"/>
</dbReference>
<gene>
    <name evidence="3" type="ORF">A11S_869</name>
</gene>
<feature type="domain" description="Resolvase/invertase-type recombinase catalytic" evidence="1">
    <location>
        <begin position="7"/>
        <end position="159"/>
    </location>
</feature>
<dbReference type="InterPro" id="IPR050639">
    <property type="entry name" value="SSR_resolvase"/>
</dbReference>
<dbReference type="Pfam" id="PF07508">
    <property type="entry name" value="Recombinase"/>
    <property type="match status" value="1"/>
</dbReference>
<dbReference type="SMART" id="SM00857">
    <property type="entry name" value="Resolvase"/>
    <property type="match status" value="1"/>
</dbReference>
<evidence type="ECO:0000313" key="3">
    <source>
        <dbReference type="EMBL" id="AGH97692.1"/>
    </source>
</evidence>
<proteinExistence type="predicted"/>
<dbReference type="OrthoDB" id="7277848at2"/>
<accession>M4VE90</accession>
<dbReference type="Pfam" id="PF00239">
    <property type="entry name" value="Resolvase"/>
    <property type="match status" value="1"/>
</dbReference>
<dbReference type="RefSeq" id="WP_015467241.1">
    <property type="nucleotide sequence ID" value="NC_020812.1"/>
</dbReference>
<evidence type="ECO:0000259" key="1">
    <source>
        <dbReference type="PROSITE" id="PS51736"/>
    </source>
</evidence>
<name>M4VE90_9BACT</name>
<reference evidence="3 4" key="1">
    <citation type="journal article" date="2013" name="ISME J.">
        <title>By their genes ye shall know them: genomic signatures of predatory bacteria.</title>
        <authorList>
            <person name="Pasternak Z."/>
            <person name="Pietrokovski S."/>
            <person name="Rotem O."/>
            <person name="Gophna U."/>
            <person name="Lurie-Weinberger M.N."/>
            <person name="Jurkevitch E."/>
        </authorList>
    </citation>
    <scope>NUCLEOTIDE SEQUENCE [LARGE SCALE GENOMIC DNA]</scope>
    <source>
        <strain evidence="3">EPB</strain>
    </source>
</reference>
<dbReference type="GO" id="GO:0000150">
    <property type="term" value="F:DNA strand exchange activity"/>
    <property type="evidence" value="ECO:0007669"/>
    <property type="project" value="InterPro"/>
</dbReference>
<dbReference type="PROSITE" id="PS51737">
    <property type="entry name" value="RECOMBINASE_DNA_BIND"/>
    <property type="match status" value="1"/>
</dbReference>
<dbReference type="Gene3D" id="3.90.1750.20">
    <property type="entry name" value="Putative Large Serine Recombinase, Chain B, Domain 2"/>
    <property type="match status" value="1"/>
</dbReference>